<dbReference type="Proteomes" id="UP000054279">
    <property type="component" value="Unassembled WGS sequence"/>
</dbReference>
<dbReference type="HOGENOM" id="CLU_031744_1_0_1"/>
<proteinExistence type="predicted"/>
<feature type="non-terminal residue" evidence="1">
    <location>
        <position position="1"/>
    </location>
</feature>
<gene>
    <name evidence="1" type="ORF">M422DRAFT_88393</name>
</gene>
<evidence type="ECO:0000313" key="2">
    <source>
        <dbReference type="Proteomes" id="UP000054279"/>
    </source>
</evidence>
<dbReference type="Pfam" id="PF20414">
    <property type="entry name" value="DUF6698"/>
    <property type="match status" value="1"/>
</dbReference>
<name>A0A0C9UUB9_SPHS4</name>
<sequence>KFTYMSILWLHQPSETFQLSWDEEYNPPDHFHSEDGWLQAQFRDVILCSDSMHQQRSNASSRVRPEAGAAIFRCTDMEFANRADMFRELIGWISGDDTSGSYKVLAPILFRDYEGQMDKWKIFRNPILIRTYAALMLGPSSVKKAKGSDLYVRDTSHCNLELIWGVRSVTPASIAASAILARFSASADNSFQPVGSVTGIAYQQDFEFYLKYLCEGLRTKKPSVISLFEEWN</sequence>
<dbReference type="InterPro" id="IPR046521">
    <property type="entry name" value="DUF6698"/>
</dbReference>
<dbReference type="EMBL" id="KN837297">
    <property type="protein sequence ID" value="KIJ28810.1"/>
    <property type="molecule type" value="Genomic_DNA"/>
</dbReference>
<evidence type="ECO:0000313" key="1">
    <source>
        <dbReference type="EMBL" id="KIJ28810.1"/>
    </source>
</evidence>
<accession>A0A0C9UUB9</accession>
<reference evidence="1 2" key="1">
    <citation type="submission" date="2014-06" db="EMBL/GenBank/DDBJ databases">
        <title>Evolutionary Origins and Diversification of the Mycorrhizal Mutualists.</title>
        <authorList>
            <consortium name="DOE Joint Genome Institute"/>
            <consortium name="Mycorrhizal Genomics Consortium"/>
            <person name="Kohler A."/>
            <person name="Kuo A."/>
            <person name="Nagy L.G."/>
            <person name="Floudas D."/>
            <person name="Copeland A."/>
            <person name="Barry K.W."/>
            <person name="Cichocki N."/>
            <person name="Veneault-Fourrey C."/>
            <person name="LaButti K."/>
            <person name="Lindquist E.A."/>
            <person name="Lipzen A."/>
            <person name="Lundell T."/>
            <person name="Morin E."/>
            <person name="Murat C."/>
            <person name="Riley R."/>
            <person name="Ohm R."/>
            <person name="Sun H."/>
            <person name="Tunlid A."/>
            <person name="Henrissat B."/>
            <person name="Grigoriev I.V."/>
            <person name="Hibbett D.S."/>
            <person name="Martin F."/>
        </authorList>
    </citation>
    <scope>NUCLEOTIDE SEQUENCE [LARGE SCALE GENOMIC DNA]</scope>
    <source>
        <strain evidence="1 2">SS14</strain>
    </source>
</reference>
<feature type="non-terminal residue" evidence="1">
    <location>
        <position position="232"/>
    </location>
</feature>
<dbReference type="OrthoDB" id="3231188at2759"/>
<protein>
    <submittedName>
        <fullName evidence="1">Uncharacterized protein</fullName>
    </submittedName>
</protein>
<keyword evidence="2" id="KW-1185">Reference proteome</keyword>
<organism evidence="1 2">
    <name type="scientific">Sphaerobolus stellatus (strain SS14)</name>
    <dbReference type="NCBI Taxonomy" id="990650"/>
    <lineage>
        <taxon>Eukaryota</taxon>
        <taxon>Fungi</taxon>
        <taxon>Dikarya</taxon>
        <taxon>Basidiomycota</taxon>
        <taxon>Agaricomycotina</taxon>
        <taxon>Agaricomycetes</taxon>
        <taxon>Phallomycetidae</taxon>
        <taxon>Geastrales</taxon>
        <taxon>Sphaerobolaceae</taxon>
        <taxon>Sphaerobolus</taxon>
    </lineage>
</organism>
<dbReference type="AlphaFoldDB" id="A0A0C9UUB9"/>